<comment type="caution">
    <text evidence="2">The sequence shown here is derived from an EMBL/GenBank/DDBJ whole genome shotgun (WGS) entry which is preliminary data.</text>
</comment>
<feature type="transmembrane region" description="Helical" evidence="1">
    <location>
        <begin position="22"/>
        <end position="41"/>
    </location>
</feature>
<gene>
    <name evidence="2" type="ORF">QLQ15_18000</name>
</gene>
<organism evidence="2 3">
    <name type="scientific">Lysobacter stagni</name>
    <dbReference type="NCBI Taxonomy" id="3045172"/>
    <lineage>
        <taxon>Bacteria</taxon>
        <taxon>Pseudomonadati</taxon>
        <taxon>Pseudomonadota</taxon>
        <taxon>Gammaproteobacteria</taxon>
        <taxon>Lysobacterales</taxon>
        <taxon>Lysobacteraceae</taxon>
        <taxon>Lysobacter</taxon>
    </lineage>
</organism>
<protein>
    <submittedName>
        <fullName evidence="2">Uncharacterized protein</fullName>
    </submittedName>
</protein>
<keyword evidence="1" id="KW-1133">Transmembrane helix</keyword>
<keyword evidence="3" id="KW-1185">Reference proteome</keyword>
<feature type="transmembrane region" description="Helical" evidence="1">
    <location>
        <begin position="48"/>
        <end position="66"/>
    </location>
</feature>
<dbReference type="RefSeq" id="WP_283214275.1">
    <property type="nucleotide sequence ID" value="NZ_JASGBI010000002.1"/>
</dbReference>
<feature type="transmembrane region" description="Helical" evidence="1">
    <location>
        <begin position="118"/>
        <end position="141"/>
    </location>
</feature>
<evidence type="ECO:0000313" key="2">
    <source>
        <dbReference type="EMBL" id="MDI9240798.1"/>
    </source>
</evidence>
<reference evidence="2 3" key="1">
    <citation type="submission" date="2023-05" db="EMBL/GenBank/DDBJ databases">
        <title>Lysobacter sp. strain LF1 Genome sequencing and assembly.</title>
        <authorList>
            <person name="Jung Y."/>
        </authorList>
    </citation>
    <scope>NUCLEOTIDE SEQUENCE [LARGE SCALE GENOMIC DNA]</scope>
    <source>
        <strain evidence="2 3">LF1</strain>
    </source>
</reference>
<keyword evidence="1" id="KW-0472">Membrane</keyword>
<keyword evidence="1" id="KW-0812">Transmembrane</keyword>
<accession>A0ABT6XLI7</accession>
<evidence type="ECO:0000313" key="3">
    <source>
        <dbReference type="Proteomes" id="UP001321580"/>
    </source>
</evidence>
<feature type="transmembrane region" description="Helical" evidence="1">
    <location>
        <begin position="86"/>
        <end position="106"/>
    </location>
</feature>
<name>A0ABT6XLI7_9GAMM</name>
<sequence>MERMEPDEPRPEQDFAAYGPDFSPLQLAVSGVLLVGGGVVADRTSSEGVAAVAGILACVAYIAFALSAADGLNLMLANRGRKPRRFMFLHVMVMSFWLFAAYRMIAERKFEPLMALGLVLNAAIFYVAFFAAGAVFMVLHFPRVALEWVVWAGARMFGRKS</sequence>
<proteinExistence type="predicted"/>
<evidence type="ECO:0000256" key="1">
    <source>
        <dbReference type="SAM" id="Phobius"/>
    </source>
</evidence>
<dbReference type="Proteomes" id="UP001321580">
    <property type="component" value="Unassembled WGS sequence"/>
</dbReference>
<dbReference type="EMBL" id="JASGBI010000002">
    <property type="protein sequence ID" value="MDI9240798.1"/>
    <property type="molecule type" value="Genomic_DNA"/>
</dbReference>